<feature type="signal peptide" evidence="12">
    <location>
        <begin position="1"/>
        <end position="22"/>
    </location>
</feature>
<dbReference type="Gene3D" id="2.170.130.10">
    <property type="entry name" value="TonB-dependent receptor, plug domain"/>
    <property type="match status" value="1"/>
</dbReference>
<keyword evidence="5 12" id="KW-0732">Signal</keyword>
<keyword evidence="3 10" id="KW-1134">Transmembrane beta strand</keyword>
<evidence type="ECO:0000256" key="1">
    <source>
        <dbReference type="ARBA" id="ARBA00004571"/>
    </source>
</evidence>
<proteinExistence type="inferred from homology"/>
<keyword evidence="9 10" id="KW-0998">Cell outer membrane</keyword>
<comment type="similarity">
    <text evidence="10 11">Belongs to the TonB-dependent receptor family.</text>
</comment>
<feature type="chain" id="PRO_5047410842" evidence="12">
    <location>
        <begin position="23"/>
        <end position="662"/>
    </location>
</feature>
<comment type="subcellular location">
    <subcellularLocation>
        <location evidence="1 10">Cell outer membrane</location>
        <topology evidence="1 10">Multi-pass membrane protein</topology>
    </subcellularLocation>
</comment>
<dbReference type="Proteomes" id="UP001204015">
    <property type="component" value="Unassembled WGS sequence"/>
</dbReference>
<dbReference type="Pfam" id="PF07715">
    <property type="entry name" value="Plug"/>
    <property type="match status" value="1"/>
</dbReference>
<evidence type="ECO:0000256" key="12">
    <source>
        <dbReference type="SAM" id="SignalP"/>
    </source>
</evidence>
<evidence type="ECO:0000313" key="16">
    <source>
        <dbReference type="Proteomes" id="UP001204015"/>
    </source>
</evidence>
<evidence type="ECO:0000259" key="14">
    <source>
        <dbReference type="Pfam" id="PF07715"/>
    </source>
</evidence>
<dbReference type="InterPro" id="IPR000531">
    <property type="entry name" value="Beta-barrel_TonB"/>
</dbReference>
<evidence type="ECO:0000256" key="2">
    <source>
        <dbReference type="ARBA" id="ARBA00022448"/>
    </source>
</evidence>
<gene>
    <name evidence="15" type="ORF">NG821_05850</name>
</gene>
<keyword evidence="7 10" id="KW-0472">Membrane</keyword>
<keyword evidence="8 15" id="KW-0675">Receptor</keyword>
<evidence type="ECO:0000256" key="3">
    <source>
        <dbReference type="ARBA" id="ARBA00022452"/>
    </source>
</evidence>
<evidence type="ECO:0000256" key="8">
    <source>
        <dbReference type="ARBA" id="ARBA00023170"/>
    </source>
</evidence>
<sequence>MSRVLIVVFAMTFSVCVLPMQAQEDSLRSHALEGVEVNGKSVPSPLKSGSPVEVMSHSQMERMGVVDVSEALKHFAGVQVQDYGGIGGLKTVNIRGLGSQHTGVNYDGVEIGDCQSGQVDLSRFTLDNVSWLYLTIGQQDDIFESARQYASAGTINIVTDNGESYNPKHPFSGATTLKVGSYGLWQPSVLLSDWLSSKVKLSSYFSYQHVDGNYRYHMMNGTSPINEIRNNSTVNAWRGEMNLAWLMTPRESLHVKVYGFNSKKGVPGGIIYDNTYSAERLTEKNVFIQALYENDFSDRFQMKSAAKWNYSWMRDFDVPASGPTQTRYRQNEIYLTSTGLYHFNRWLSASLAEDYQYNYLTTTLARCPFPIRRNTQTAFAVKYETKRLTATASLLYTFIHETVSKSTAAPDLHRLSPAFSVSWQPFNEPLRFRLSYKDIFRSPTLNDRYYLLMGNTKLKPEKTRQWNFGTTWSRNFSGFVDHIALTADGYYGLVTDKIVAVPTMFIWKMTNLGKVHSQGVDVTMNTGLVWAKDWTTDFLLTYGFLHALDKTTKGGPTYNNQIAYTPRNSASASVMIHSPWVDFTYNFLLTGTRYMMTYNGPENHMPSIVDHSISISRNLALGKTDQLHLQLDFLNLGNKNYEVIRFYPMPGMTFRFSATVKF</sequence>
<comment type="caution">
    <text evidence="15">The sequence shown here is derived from an EMBL/GenBank/DDBJ whole genome shotgun (WGS) entry which is preliminary data.</text>
</comment>
<keyword evidence="4 10" id="KW-0812">Transmembrane</keyword>
<dbReference type="InterPro" id="IPR037066">
    <property type="entry name" value="Plug_dom_sf"/>
</dbReference>
<keyword evidence="6 11" id="KW-0798">TonB box</keyword>
<dbReference type="RefSeq" id="WP_252760726.1">
    <property type="nucleotide sequence ID" value="NZ_JAMXLY010000016.1"/>
</dbReference>
<evidence type="ECO:0000256" key="9">
    <source>
        <dbReference type="ARBA" id="ARBA00023237"/>
    </source>
</evidence>
<evidence type="ECO:0000256" key="7">
    <source>
        <dbReference type="ARBA" id="ARBA00023136"/>
    </source>
</evidence>
<dbReference type="Gene3D" id="2.40.170.20">
    <property type="entry name" value="TonB-dependent receptor, beta-barrel domain"/>
    <property type="match status" value="1"/>
</dbReference>
<name>A0ABT1BY49_9BACT</name>
<evidence type="ECO:0000313" key="15">
    <source>
        <dbReference type="EMBL" id="MCO6025367.1"/>
    </source>
</evidence>
<protein>
    <submittedName>
        <fullName evidence="15">TonB-dependent receptor</fullName>
    </submittedName>
</protein>
<dbReference type="PANTHER" id="PTHR30069">
    <property type="entry name" value="TONB-DEPENDENT OUTER MEMBRANE RECEPTOR"/>
    <property type="match status" value="1"/>
</dbReference>
<dbReference type="PANTHER" id="PTHR30069:SF29">
    <property type="entry name" value="HEMOGLOBIN AND HEMOGLOBIN-HAPTOGLOBIN-BINDING PROTEIN 1-RELATED"/>
    <property type="match status" value="1"/>
</dbReference>
<feature type="domain" description="TonB-dependent receptor plug" evidence="14">
    <location>
        <begin position="47"/>
        <end position="129"/>
    </location>
</feature>
<dbReference type="SUPFAM" id="SSF56935">
    <property type="entry name" value="Porins"/>
    <property type="match status" value="1"/>
</dbReference>
<dbReference type="InterPro" id="IPR012910">
    <property type="entry name" value="Plug_dom"/>
</dbReference>
<reference evidence="15 16" key="1">
    <citation type="submission" date="2022-06" db="EMBL/GenBank/DDBJ databases">
        <title>A taxonomic note on the genus Prevotella: Description of four novel genera and emended description of the genera Hallella and Xylanibacter.</title>
        <authorList>
            <person name="Hitch T.C.A."/>
        </authorList>
    </citation>
    <scope>NUCLEOTIDE SEQUENCE [LARGE SCALE GENOMIC DNA]</scope>
    <source>
        <strain evidence="15 16">DSM 100619</strain>
    </source>
</reference>
<accession>A0ABT1BY49</accession>
<dbReference type="InterPro" id="IPR036942">
    <property type="entry name" value="Beta-barrel_TonB_sf"/>
</dbReference>
<evidence type="ECO:0000259" key="13">
    <source>
        <dbReference type="Pfam" id="PF00593"/>
    </source>
</evidence>
<evidence type="ECO:0000256" key="10">
    <source>
        <dbReference type="PROSITE-ProRule" id="PRU01360"/>
    </source>
</evidence>
<keyword evidence="16" id="KW-1185">Reference proteome</keyword>
<evidence type="ECO:0000256" key="4">
    <source>
        <dbReference type="ARBA" id="ARBA00022692"/>
    </source>
</evidence>
<dbReference type="EMBL" id="JAMXLY010000016">
    <property type="protein sequence ID" value="MCO6025367.1"/>
    <property type="molecule type" value="Genomic_DNA"/>
</dbReference>
<organism evidence="15 16">
    <name type="scientific">Segatella cerevisiae</name>
    <dbReference type="NCBI Taxonomy" id="2053716"/>
    <lineage>
        <taxon>Bacteria</taxon>
        <taxon>Pseudomonadati</taxon>
        <taxon>Bacteroidota</taxon>
        <taxon>Bacteroidia</taxon>
        <taxon>Bacteroidales</taxon>
        <taxon>Prevotellaceae</taxon>
        <taxon>Segatella</taxon>
    </lineage>
</organism>
<evidence type="ECO:0000256" key="5">
    <source>
        <dbReference type="ARBA" id="ARBA00022729"/>
    </source>
</evidence>
<dbReference type="PROSITE" id="PS52016">
    <property type="entry name" value="TONB_DEPENDENT_REC_3"/>
    <property type="match status" value="1"/>
</dbReference>
<dbReference type="InterPro" id="IPR039426">
    <property type="entry name" value="TonB-dep_rcpt-like"/>
</dbReference>
<evidence type="ECO:0000256" key="6">
    <source>
        <dbReference type="ARBA" id="ARBA00023077"/>
    </source>
</evidence>
<evidence type="ECO:0000256" key="11">
    <source>
        <dbReference type="RuleBase" id="RU003357"/>
    </source>
</evidence>
<keyword evidence="2 10" id="KW-0813">Transport</keyword>
<feature type="domain" description="TonB-dependent receptor-like beta-barrel" evidence="13">
    <location>
        <begin position="275"/>
        <end position="600"/>
    </location>
</feature>
<dbReference type="Pfam" id="PF00593">
    <property type="entry name" value="TonB_dep_Rec_b-barrel"/>
    <property type="match status" value="1"/>
</dbReference>